<evidence type="ECO:0000313" key="2">
    <source>
        <dbReference type="EMBL" id="ORE19404.1"/>
    </source>
</evidence>
<feature type="compositionally biased region" description="Polar residues" evidence="1">
    <location>
        <begin position="92"/>
        <end position="109"/>
    </location>
</feature>
<organism evidence="2 3">
    <name type="scientific">Rhizopus microsporus</name>
    <dbReference type="NCBI Taxonomy" id="58291"/>
    <lineage>
        <taxon>Eukaryota</taxon>
        <taxon>Fungi</taxon>
        <taxon>Fungi incertae sedis</taxon>
        <taxon>Mucoromycota</taxon>
        <taxon>Mucoromycotina</taxon>
        <taxon>Mucoromycetes</taxon>
        <taxon>Mucorales</taxon>
        <taxon>Mucorineae</taxon>
        <taxon>Rhizopodaceae</taxon>
        <taxon>Rhizopus</taxon>
    </lineage>
</organism>
<gene>
    <name evidence="2" type="ORF">BCV71DRAFT_254874</name>
</gene>
<dbReference type="AlphaFoldDB" id="A0A0A1N7Y7"/>
<sequence length="109" mass="12224">MLMEANNQFALDRRQVIRRKVLAIGRMSRAYQVLKTNPDLVDQLKSVSIDGKLPSGILSGGEQAMKEAILTSSATNHNKQKKQKDHPITFYNCPTPNYKVTSSNRQGHV</sequence>
<accession>A0A0A1N7Y7</accession>
<name>A0A0A1N7Y7_RHIZD</name>
<dbReference type="Proteomes" id="UP000242381">
    <property type="component" value="Unassembled WGS sequence"/>
</dbReference>
<feature type="region of interest" description="Disordered" evidence="1">
    <location>
        <begin position="73"/>
        <end position="109"/>
    </location>
</feature>
<dbReference type="OMA" id="KMSRSYT"/>
<evidence type="ECO:0000256" key="1">
    <source>
        <dbReference type="SAM" id="MobiDB-lite"/>
    </source>
</evidence>
<reference evidence="2 3" key="1">
    <citation type="journal article" date="2016" name="Proc. Natl. Acad. Sci. U.S.A.">
        <title>Lipid metabolic changes in an early divergent fungus govern the establishment of a mutualistic symbiosis with endobacteria.</title>
        <authorList>
            <person name="Lastovetsky O.A."/>
            <person name="Gaspar M.L."/>
            <person name="Mondo S.J."/>
            <person name="LaButti K.M."/>
            <person name="Sandor L."/>
            <person name="Grigoriev I.V."/>
            <person name="Henry S.A."/>
            <person name="Pawlowska T.E."/>
        </authorList>
    </citation>
    <scope>NUCLEOTIDE SEQUENCE [LARGE SCALE GENOMIC DNA]</scope>
    <source>
        <strain evidence="2 3">ATCC 11559</strain>
    </source>
</reference>
<dbReference type="VEuPathDB" id="FungiDB:BCV72DRAFT_120808"/>
<proteinExistence type="predicted"/>
<evidence type="ECO:0000313" key="3">
    <source>
        <dbReference type="Proteomes" id="UP000242381"/>
    </source>
</evidence>
<protein>
    <submittedName>
        <fullName evidence="2">Uncharacterized protein</fullName>
    </submittedName>
</protein>
<dbReference type="EMBL" id="KV921311">
    <property type="protein sequence ID" value="ORE19404.1"/>
    <property type="molecule type" value="Genomic_DNA"/>
</dbReference>